<protein>
    <recommendedName>
        <fullName evidence="1">GPI ethanolamine phosphate transferase 1</fullName>
        <ecNumber evidence="1">2.-.-.-</ecNumber>
    </recommendedName>
</protein>
<feature type="transmembrane region" description="Helical" evidence="1">
    <location>
        <begin position="129"/>
        <end position="147"/>
    </location>
</feature>
<comment type="similarity">
    <text evidence="1">Belongs to the PIGG/PIGN/PIGO family. PIGN subfamily.</text>
</comment>
<organism evidence="3 4">
    <name type="scientific">Fasciolopsis buskii</name>
    <dbReference type="NCBI Taxonomy" id="27845"/>
    <lineage>
        <taxon>Eukaryota</taxon>
        <taxon>Metazoa</taxon>
        <taxon>Spiralia</taxon>
        <taxon>Lophotrochozoa</taxon>
        <taxon>Platyhelminthes</taxon>
        <taxon>Trematoda</taxon>
        <taxon>Digenea</taxon>
        <taxon>Plagiorchiida</taxon>
        <taxon>Echinostomata</taxon>
        <taxon>Echinostomatoidea</taxon>
        <taxon>Fasciolidae</taxon>
        <taxon>Fasciolopsis</taxon>
    </lineage>
</organism>
<keyword evidence="4" id="KW-1185">Reference proteome</keyword>
<keyword evidence="1" id="KW-1133">Transmembrane helix</keyword>
<comment type="caution">
    <text evidence="3">The sequence shown here is derived from an EMBL/GenBank/DDBJ whole genome shotgun (WGS) entry which is preliminary data.</text>
</comment>
<keyword evidence="1 3" id="KW-0808">Transferase</keyword>
<feature type="domain" description="GPI ethanolamine phosphate transferase 1 C-terminal" evidence="2">
    <location>
        <begin position="110"/>
        <end position="226"/>
    </location>
</feature>
<comment type="caution">
    <text evidence="1">Lacks conserved residue(s) required for the propagation of feature annotation.</text>
</comment>
<dbReference type="InterPro" id="IPR007070">
    <property type="entry name" value="GPI_EtnP_transferase_1"/>
</dbReference>
<dbReference type="OrthoDB" id="6238636at2759"/>
<comment type="subcellular location">
    <subcellularLocation>
        <location evidence="1">Endoplasmic reticulum membrane</location>
        <topology evidence="1">Multi-pass membrane protein</topology>
    </subcellularLocation>
</comment>
<feature type="transmembrane region" description="Helical" evidence="1">
    <location>
        <begin position="153"/>
        <end position="178"/>
    </location>
</feature>
<evidence type="ECO:0000259" key="2">
    <source>
        <dbReference type="Pfam" id="PF04987"/>
    </source>
</evidence>
<dbReference type="GO" id="GO:0005789">
    <property type="term" value="C:endoplasmic reticulum membrane"/>
    <property type="evidence" value="ECO:0007669"/>
    <property type="project" value="UniProtKB-SubCell"/>
</dbReference>
<feature type="transmembrane region" description="Helical" evidence="1">
    <location>
        <begin position="199"/>
        <end position="222"/>
    </location>
</feature>
<name>A0A8E0RWL2_9TREM</name>
<sequence>MVNIPSDNSVSSAVFIVCLSLMRVQLILTWYLLPPFFCSHPTFGCVLLCSSAARYSNLGVARGRGYSIGSVEHTVSSSYCSLLCNDEFKGCLEVWCINTIAESDFAAASAQVPGDISSQLLTRRNFRQSLLFIFLLVFSFFGTGNIASVNSTLVIFVVWLIFQVLCPMVCLGIIYAAVQLASGRVKPIMPLYTHTQDAVSAQMALTTVLSNFIAVHFFAWLRDEGSWLEIGNSISHYVIAMAFGFAALLFSRFGRCMLTCHLRRISFYVEPVWRKHI</sequence>
<feature type="transmembrane region" description="Helical" evidence="1">
    <location>
        <begin position="12"/>
        <end position="33"/>
    </location>
</feature>
<dbReference type="InterPro" id="IPR017852">
    <property type="entry name" value="GPI_EtnP_transferase_1_C"/>
</dbReference>
<feature type="transmembrane region" description="Helical" evidence="1">
    <location>
        <begin position="234"/>
        <end position="254"/>
    </location>
</feature>
<keyword evidence="1" id="KW-0472">Membrane</keyword>
<dbReference type="AlphaFoldDB" id="A0A8E0RWL2"/>
<dbReference type="PANTHER" id="PTHR12250:SF0">
    <property type="entry name" value="GPI ETHANOLAMINE PHOSPHATE TRANSFERASE 1"/>
    <property type="match status" value="1"/>
</dbReference>
<accession>A0A8E0RWL2</accession>
<comment type="function">
    <text evidence="1">Ethanolamine phosphate transferase involved in glycosylphosphatidylinositol-anchor biosynthesis. Transfers ethanolamine phosphate to the first alpha-1,4-linked mannose of the glycosylphosphatidylinositol precursor of GPI-anchor.</text>
</comment>
<dbReference type="GO" id="GO:0051377">
    <property type="term" value="F:mannose-ethanolamine phosphotransferase activity"/>
    <property type="evidence" value="ECO:0007669"/>
    <property type="project" value="UniProtKB-UniRule"/>
</dbReference>
<dbReference type="GO" id="GO:0006506">
    <property type="term" value="P:GPI anchor biosynthetic process"/>
    <property type="evidence" value="ECO:0007669"/>
    <property type="project" value="UniProtKB-UniPathway"/>
</dbReference>
<proteinExistence type="inferred from homology"/>
<dbReference type="UniPathway" id="UPA00196"/>
<dbReference type="PANTHER" id="PTHR12250">
    <property type="entry name" value="PHOSPHATIDYLINOSITOL GLYCAN, CLASS N"/>
    <property type="match status" value="1"/>
</dbReference>
<reference evidence="3" key="1">
    <citation type="submission" date="2019-05" db="EMBL/GenBank/DDBJ databases">
        <title>Annotation for the trematode Fasciolopsis buski.</title>
        <authorList>
            <person name="Choi Y.-J."/>
        </authorList>
    </citation>
    <scope>NUCLEOTIDE SEQUENCE</scope>
    <source>
        <strain evidence="3">HT</strain>
        <tissue evidence="3">Whole worm</tissue>
    </source>
</reference>
<dbReference type="Pfam" id="PF04987">
    <property type="entry name" value="PigN"/>
    <property type="match status" value="1"/>
</dbReference>
<evidence type="ECO:0000313" key="3">
    <source>
        <dbReference type="EMBL" id="KAA0195662.1"/>
    </source>
</evidence>
<dbReference type="Proteomes" id="UP000728185">
    <property type="component" value="Unassembled WGS sequence"/>
</dbReference>
<evidence type="ECO:0000256" key="1">
    <source>
        <dbReference type="RuleBase" id="RU367138"/>
    </source>
</evidence>
<dbReference type="EC" id="2.-.-.-" evidence="1"/>
<evidence type="ECO:0000313" key="4">
    <source>
        <dbReference type="Proteomes" id="UP000728185"/>
    </source>
</evidence>
<comment type="pathway">
    <text evidence="1">Glycolipid biosynthesis; glycosylphosphatidylinositol-anchor biosynthesis.</text>
</comment>
<keyword evidence="1" id="KW-0256">Endoplasmic reticulum</keyword>
<gene>
    <name evidence="3" type="ORF">FBUS_10067</name>
</gene>
<keyword evidence="1" id="KW-0812">Transmembrane</keyword>
<keyword evidence="1" id="KW-0337">GPI-anchor biosynthesis</keyword>
<dbReference type="EMBL" id="LUCM01003528">
    <property type="protein sequence ID" value="KAA0195662.1"/>
    <property type="molecule type" value="Genomic_DNA"/>
</dbReference>